<dbReference type="Gene3D" id="3.20.20.70">
    <property type="entry name" value="Aldolase class I"/>
    <property type="match status" value="1"/>
</dbReference>
<dbReference type="EMBL" id="DSEU01000074">
    <property type="protein sequence ID" value="HEM68039.1"/>
    <property type="molecule type" value="Genomic_DNA"/>
</dbReference>
<dbReference type="Pfam" id="PF05691">
    <property type="entry name" value="Raffinose_syn"/>
    <property type="match status" value="1"/>
</dbReference>
<proteinExistence type="predicted"/>
<reference evidence="2" key="1">
    <citation type="journal article" date="2020" name="mSystems">
        <title>Genome- and Community-Level Interaction Insights into Carbon Utilization and Element Cycling Functions of Hydrothermarchaeota in Hydrothermal Sediment.</title>
        <authorList>
            <person name="Zhou Z."/>
            <person name="Liu Y."/>
            <person name="Xu W."/>
            <person name="Pan J."/>
            <person name="Luo Z.H."/>
            <person name="Li M."/>
        </authorList>
    </citation>
    <scope>NUCLEOTIDE SEQUENCE [LARGE SCALE GENOMIC DNA]</scope>
    <source>
        <strain evidence="2">SpSt-125</strain>
    </source>
</reference>
<dbReference type="SUPFAM" id="SSF51445">
    <property type="entry name" value="(Trans)glycosidases"/>
    <property type="match status" value="1"/>
</dbReference>
<dbReference type="InterPro" id="IPR008811">
    <property type="entry name" value="Glycosyl_hydrolases_36"/>
</dbReference>
<comment type="caution">
    <text evidence="2">The sequence shown here is derived from an EMBL/GenBank/DDBJ whole genome shotgun (WGS) entry which is preliminary data.</text>
</comment>
<keyword evidence="1" id="KW-0119">Carbohydrate metabolism</keyword>
<organism evidence="2">
    <name type="scientific">Ignisphaera aggregans</name>
    <dbReference type="NCBI Taxonomy" id="334771"/>
    <lineage>
        <taxon>Archaea</taxon>
        <taxon>Thermoproteota</taxon>
        <taxon>Thermoprotei</taxon>
        <taxon>Desulfurococcales</taxon>
        <taxon>Desulfurococcaceae</taxon>
        <taxon>Ignisphaera</taxon>
    </lineage>
</organism>
<dbReference type="PANTHER" id="PTHR31268">
    <property type="match status" value="1"/>
</dbReference>
<accession>A0A7J2U642</accession>
<evidence type="ECO:0000256" key="1">
    <source>
        <dbReference type="ARBA" id="ARBA00023277"/>
    </source>
</evidence>
<dbReference type="InterPro" id="IPR017853">
    <property type="entry name" value="GH"/>
</dbReference>
<name>A0A7J2U642_9CREN</name>
<dbReference type="PANTHER" id="PTHR31268:SF32">
    <property type="entry name" value="GALACTINOL--SUCROSE GALACTOSYLTRANSFERASE 2-RELATED"/>
    <property type="match status" value="1"/>
</dbReference>
<dbReference type="InterPro" id="IPR013785">
    <property type="entry name" value="Aldolase_TIM"/>
</dbReference>
<sequence length="700" mass="78098">MSIHVDGVEVLLKDIHLVFADGTTSVCSSSAEEGGRLSFSCGPAKMLFTFSNGVIAIEISSPVPLSGLFVGGFSLDVKGVERVLSLSLHPSFASMYSAAFGYYNALAVERKPSVEKPSDAPEYPPKISGVSHFDFVKGFPCWTYPAITTPNSIPPYTIFTLLNLGNMFGAIATWSSGDLTAYVGEGLRIRLFAGSQRTSISKSAVVTIAFDRDPYKAVEKAVERASTALPVKLRRYKKEPAYLKYFGWCSWNALLTDDLSHENVVKIVRGLLERGVPVKLAIVDDGWQKEVSKGGQWFLRVLAELRANEKKFPQGLGKTVEELKRMGIKLVGLWHTINVHWGGFEKPVAEELGVESYRNPVADSLVPPPQLDKAIEFYTAFHRWVKSQGFDFVKVDNQWIIHALYQGHYTAAKAARNIQAALQLATQVNGLDILNCMSMAPEDYSNYFASNAMRISIDYIPFWKADAKLHTIFSVYNSLFFSHLAYPDYDMWISYDPYAKIHAVARVFSGGPIYITDRHPEKSDVSLLRMITLPDGEAVRVDEPGLPTRDMLFKDPYNEKVLLKIASRSKHTYAIAIMNVNREGAEIEDELSLEHLPYEVKEQSYAYYMVFSGKWGIATARDRIKVALKELETEVAIFAPLRNGKAVIGLKEFILPPYPIDVAESSDKLFIKSRADGTLIYIENNSLQQTRIQSGGILIL</sequence>
<protein>
    <submittedName>
        <fullName evidence="2">Raffinose synthase</fullName>
    </submittedName>
</protein>
<evidence type="ECO:0000313" key="2">
    <source>
        <dbReference type="EMBL" id="HEM68039.1"/>
    </source>
</evidence>
<dbReference type="AlphaFoldDB" id="A0A7J2U642"/>
<gene>
    <name evidence="2" type="ORF">ENO26_10860</name>
</gene>